<dbReference type="RefSeq" id="WP_102886298.1">
    <property type="nucleotide sequence ID" value="NZ_JAAQYK010000013.1"/>
</dbReference>
<gene>
    <name evidence="5" type="ORF">HBO18_29085</name>
</gene>
<dbReference type="CDD" id="cd00667">
    <property type="entry name" value="ring_hydroxylating_dioxygenases_beta"/>
    <property type="match status" value="1"/>
</dbReference>
<dbReference type="Proteomes" id="UP000583279">
    <property type="component" value="Unassembled WGS sequence"/>
</dbReference>
<dbReference type="GO" id="GO:0051213">
    <property type="term" value="F:dioxygenase activity"/>
    <property type="evidence" value="ECO:0007669"/>
    <property type="project" value="UniProtKB-KW"/>
</dbReference>
<dbReference type="PANTHER" id="PTHR41534">
    <property type="entry name" value="BLR3401 PROTEIN"/>
    <property type="match status" value="1"/>
</dbReference>
<evidence type="ECO:0000256" key="4">
    <source>
        <dbReference type="ARBA" id="ARBA00023002"/>
    </source>
</evidence>
<dbReference type="Pfam" id="PF00866">
    <property type="entry name" value="Ring_hydroxyl_B"/>
    <property type="match status" value="1"/>
</dbReference>
<dbReference type="InterPro" id="IPR000391">
    <property type="entry name" value="Rng_hydr_dOase-bsu"/>
</dbReference>
<dbReference type="PANTHER" id="PTHR41534:SF1">
    <property type="entry name" value="BLR3401 PROTEIN"/>
    <property type="match status" value="1"/>
</dbReference>
<dbReference type="AlphaFoldDB" id="A0A7Y1LL83"/>
<evidence type="ECO:0000256" key="2">
    <source>
        <dbReference type="ARBA" id="ARBA00022797"/>
    </source>
</evidence>
<keyword evidence="4" id="KW-0560">Oxidoreductase</keyword>
<dbReference type="EMBL" id="JAAQYK010000013">
    <property type="protein sequence ID" value="NNA48178.1"/>
    <property type="molecule type" value="Genomic_DNA"/>
</dbReference>
<reference evidence="5 6" key="1">
    <citation type="journal article" date="2020" name="Front. Microbiol.">
        <title>Genetic Organization of the aprX-lipA2 Operon Affects the Proteolytic Potential of Pseudomonas Species in Milk.</title>
        <authorList>
            <person name="Maier C."/>
            <person name="Huptas C."/>
            <person name="von Neubeck M."/>
            <person name="Scherer S."/>
            <person name="Wenning M."/>
            <person name="Lucking G."/>
        </authorList>
    </citation>
    <scope>NUCLEOTIDE SEQUENCE [LARGE SCALE GENOMIC DNA]</scope>
    <source>
        <strain evidence="5 6">WS 4997</strain>
    </source>
</reference>
<organism evidence="5 6">
    <name type="scientific">Pseudomonas lactis</name>
    <dbReference type="NCBI Taxonomy" id="1615674"/>
    <lineage>
        <taxon>Bacteria</taxon>
        <taxon>Pseudomonadati</taxon>
        <taxon>Pseudomonadota</taxon>
        <taxon>Gammaproteobacteria</taxon>
        <taxon>Pseudomonadales</taxon>
        <taxon>Pseudomonadaceae</taxon>
        <taxon>Pseudomonas</taxon>
    </lineage>
</organism>
<keyword evidence="3 5" id="KW-0223">Dioxygenase</keyword>
<dbReference type="Gene3D" id="3.10.450.50">
    <property type="match status" value="1"/>
</dbReference>
<keyword evidence="2" id="KW-0058">Aromatic hydrocarbons catabolism</keyword>
<evidence type="ECO:0000313" key="5">
    <source>
        <dbReference type="EMBL" id="NNA48178.1"/>
    </source>
</evidence>
<protein>
    <submittedName>
        <fullName evidence="5">Aromatic-ring-hydroxylating dioxygenase subunit beta</fullName>
    </submittedName>
</protein>
<proteinExistence type="inferred from homology"/>
<accession>A0A7Y1LL83</accession>
<evidence type="ECO:0000256" key="1">
    <source>
        <dbReference type="ARBA" id="ARBA00009570"/>
    </source>
</evidence>
<name>A0A7Y1LL83_9PSED</name>
<evidence type="ECO:0000313" key="6">
    <source>
        <dbReference type="Proteomes" id="UP000583279"/>
    </source>
</evidence>
<evidence type="ECO:0000256" key="3">
    <source>
        <dbReference type="ARBA" id="ARBA00022964"/>
    </source>
</evidence>
<dbReference type="GO" id="GO:0019380">
    <property type="term" value="P:3-phenylpropionate catabolic process"/>
    <property type="evidence" value="ECO:0007669"/>
    <property type="project" value="TreeGrafter"/>
</dbReference>
<dbReference type="SUPFAM" id="SSF54427">
    <property type="entry name" value="NTF2-like"/>
    <property type="match status" value="1"/>
</dbReference>
<sequence>MNNNKDLSIKIVDPSAVNLAYYQEIKQYSDYFWNLSNLGEPALDHKINMFLTKEARLLDQQCFDEWLTLFLEDGCYWIPGSMPAASPASEVTYEFHDIRRLKDRIVRLQTGFAYSQIPVSKTNRILGAPEVWAVPGSIDSFLVRASFVISESRADNSKVISGWYGYVITAENGTLKIKMKQVNLNDCKSPQGNNSFFL</sequence>
<comment type="caution">
    <text evidence="5">The sequence shown here is derived from an EMBL/GenBank/DDBJ whole genome shotgun (WGS) entry which is preliminary data.</text>
</comment>
<dbReference type="InterPro" id="IPR032710">
    <property type="entry name" value="NTF2-like_dom_sf"/>
</dbReference>
<comment type="similarity">
    <text evidence="1">Belongs to the bacterial ring-hydroxylating dioxygenase beta subunit family.</text>
</comment>